<feature type="non-terminal residue" evidence="3">
    <location>
        <position position="120"/>
    </location>
</feature>
<evidence type="ECO:0000313" key="3">
    <source>
        <dbReference type="EMBL" id="KAF9540789.1"/>
    </source>
</evidence>
<accession>A0A9P6F2D8</accession>
<dbReference type="Proteomes" id="UP000780801">
    <property type="component" value="Unassembled WGS sequence"/>
</dbReference>
<organism evidence="3 4">
    <name type="scientific">Lunasporangiospora selenospora</name>
    <dbReference type="NCBI Taxonomy" id="979761"/>
    <lineage>
        <taxon>Eukaryota</taxon>
        <taxon>Fungi</taxon>
        <taxon>Fungi incertae sedis</taxon>
        <taxon>Mucoromycota</taxon>
        <taxon>Mortierellomycotina</taxon>
        <taxon>Mortierellomycetes</taxon>
        <taxon>Mortierellales</taxon>
        <taxon>Mortierellaceae</taxon>
        <taxon>Lunasporangiospora</taxon>
    </lineage>
</organism>
<proteinExistence type="predicted"/>
<comment type="caution">
    <text evidence="3">The sequence shown here is derived from an EMBL/GenBank/DDBJ whole genome shotgun (WGS) entry which is preliminary data.</text>
</comment>
<dbReference type="EMBL" id="JAABOA010007526">
    <property type="protein sequence ID" value="KAF9540789.1"/>
    <property type="molecule type" value="Genomic_DNA"/>
</dbReference>
<keyword evidence="4" id="KW-1185">Reference proteome</keyword>
<name>A0A9P6F2D8_9FUNG</name>
<reference evidence="3" key="1">
    <citation type="journal article" date="2020" name="Fungal Divers.">
        <title>Resolving the Mortierellaceae phylogeny through synthesis of multi-gene phylogenetics and phylogenomics.</title>
        <authorList>
            <person name="Vandepol N."/>
            <person name="Liber J."/>
            <person name="Desiro A."/>
            <person name="Na H."/>
            <person name="Kennedy M."/>
            <person name="Barry K."/>
            <person name="Grigoriev I.V."/>
            <person name="Miller A.N."/>
            <person name="O'Donnell K."/>
            <person name="Stajich J.E."/>
            <person name="Bonito G."/>
        </authorList>
    </citation>
    <scope>NUCLEOTIDE SEQUENCE</scope>
    <source>
        <strain evidence="3">KOD1015</strain>
    </source>
</reference>
<feature type="region of interest" description="Disordered" evidence="1">
    <location>
        <begin position="63"/>
        <end position="120"/>
    </location>
</feature>
<feature type="transmembrane region" description="Helical" evidence="2">
    <location>
        <begin position="6"/>
        <end position="26"/>
    </location>
</feature>
<evidence type="ECO:0000313" key="4">
    <source>
        <dbReference type="Proteomes" id="UP000780801"/>
    </source>
</evidence>
<keyword evidence="2" id="KW-0472">Membrane</keyword>
<keyword evidence="2" id="KW-0812">Transmembrane</keyword>
<dbReference type="AlphaFoldDB" id="A0A9P6F2D8"/>
<keyword evidence="2" id="KW-1133">Transmembrane helix</keyword>
<sequence>MAEQSFVIIFFLLLIVAKIILLIHLIRKRRRAEETRIHADEAALVQRLPLVEDPMTQRFLMAPEAELQDSNHPALPPPAYTPKDLHLEFANDPPPPPFSAANTATLPDTTLPLPSSSSAT</sequence>
<evidence type="ECO:0000256" key="1">
    <source>
        <dbReference type="SAM" id="MobiDB-lite"/>
    </source>
</evidence>
<evidence type="ECO:0000256" key="2">
    <source>
        <dbReference type="SAM" id="Phobius"/>
    </source>
</evidence>
<gene>
    <name evidence="3" type="ORF">BGW38_009855</name>
</gene>
<feature type="compositionally biased region" description="Low complexity" evidence="1">
    <location>
        <begin position="100"/>
        <end position="120"/>
    </location>
</feature>
<dbReference type="OrthoDB" id="2435689at2759"/>
<protein>
    <submittedName>
        <fullName evidence="3">Uncharacterized protein</fullName>
    </submittedName>
</protein>